<keyword evidence="3" id="KW-0520">NAD</keyword>
<feature type="domain" description="NADH dehydrogenase subunit 5 C-terminal" evidence="5">
    <location>
        <begin position="1"/>
        <end position="42"/>
    </location>
</feature>
<dbReference type="EMBL" id="QICH01000033">
    <property type="protein sequence ID" value="PXF62359.1"/>
    <property type="molecule type" value="Genomic_DNA"/>
</dbReference>
<name>A0A318D8B0_9GAMM</name>
<evidence type="ECO:0000256" key="1">
    <source>
        <dbReference type="ARBA" id="ARBA00022448"/>
    </source>
</evidence>
<protein>
    <recommendedName>
        <fullName evidence="5">NADH dehydrogenase subunit 5 C-terminal domain-containing protein</fullName>
    </recommendedName>
</protein>
<dbReference type="Proteomes" id="UP000247689">
    <property type="component" value="Unassembled WGS sequence"/>
</dbReference>
<evidence type="ECO:0000313" key="7">
    <source>
        <dbReference type="Proteomes" id="UP000247689"/>
    </source>
</evidence>
<keyword evidence="7" id="KW-1185">Reference proteome</keyword>
<accession>A0A318D8B0</accession>
<keyword evidence="4" id="KW-1133">Transmembrane helix</keyword>
<evidence type="ECO:0000259" key="5">
    <source>
        <dbReference type="Pfam" id="PF06455"/>
    </source>
</evidence>
<reference evidence="6 7" key="1">
    <citation type="submission" date="2018-05" db="EMBL/GenBank/DDBJ databases">
        <title>Kangiella spongicola genome sequence.</title>
        <authorList>
            <person name="Maclea K.S."/>
            <person name="Goen A.E."/>
            <person name="Kelley C."/>
            <person name="Underriner A."/>
            <person name="Silverwood T."/>
            <person name="Trachtenberg A.M."/>
        </authorList>
    </citation>
    <scope>NUCLEOTIDE SEQUENCE [LARGE SCALE GENOMIC DNA]</scope>
    <source>
        <strain evidence="6 7">ATCC BAA-2076</strain>
    </source>
</reference>
<dbReference type="Pfam" id="PF06455">
    <property type="entry name" value="NADH5_C"/>
    <property type="match status" value="1"/>
</dbReference>
<evidence type="ECO:0000256" key="4">
    <source>
        <dbReference type="SAM" id="Phobius"/>
    </source>
</evidence>
<keyword evidence="4" id="KW-0812">Transmembrane</keyword>
<proteinExistence type="predicted"/>
<comment type="caution">
    <text evidence="6">The sequence shown here is derived from an EMBL/GenBank/DDBJ whole genome shotgun (WGS) entry which is preliminary data.</text>
</comment>
<sequence length="49" mass="5446">MGPKSTAIQQTPIIKLTTQPQQGLIKTYLIIFFLTLILSILITINLNCS</sequence>
<organism evidence="6 7">
    <name type="scientific">Kangiella spongicola</name>
    <dbReference type="NCBI Taxonomy" id="796379"/>
    <lineage>
        <taxon>Bacteria</taxon>
        <taxon>Pseudomonadati</taxon>
        <taxon>Pseudomonadota</taxon>
        <taxon>Gammaproteobacteria</taxon>
        <taxon>Kangiellales</taxon>
        <taxon>Kangiellaceae</taxon>
        <taxon>Kangiella</taxon>
    </lineage>
</organism>
<keyword evidence="2" id="KW-1278">Translocase</keyword>
<evidence type="ECO:0000313" key="6">
    <source>
        <dbReference type="EMBL" id="PXF62359.1"/>
    </source>
</evidence>
<dbReference type="AlphaFoldDB" id="A0A318D8B0"/>
<evidence type="ECO:0000256" key="2">
    <source>
        <dbReference type="ARBA" id="ARBA00022967"/>
    </source>
</evidence>
<dbReference type="InterPro" id="IPR010934">
    <property type="entry name" value="NADH_DH_su5_C"/>
</dbReference>
<keyword evidence="1" id="KW-0813">Transport</keyword>
<gene>
    <name evidence="6" type="ORF">DL796_11940</name>
</gene>
<keyword evidence="4" id="KW-0472">Membrane</keyword>
<feature type="transmembrane region" description="Helical" evidence="4">
    <location>
        <begin position="28"/>
        <end position="48"/>
    </location>
</feature>
<evidence type="ECO:0000256" key="3">
    <source>
        <dbReference type="ARBA" id="ARBA00023027"/>
    </source>
</evidence>